<organism evidence="2 3">
    <name type="scientific">Fusarium mundagurra</name>
    <dbReference type="NCBI Taxonomy" id="1567541"/>
    <lineage>
        <taxon>Eukaryota</taxon>
        <taxon>Fungi</taxon>
        <taxon>Dikarya</taxon>
        <taxon>Ascomycota</taxon>
        <taxon>Pezizomycotina</taxon>
        <taxon>Sordariomycetes</taxon>
        <taxon>Hypocreomycetidae</taxon>
        <taxon>Hypocreales</taxon>
        <taxon>Nectriaceae</taxon>
        <taxon>Fusarium</taxon>
        <taxon>Fusarium fujikuroi species complex</taxon>
    </lineage>
</organism>
<dbReference type="Pfam" id="PF06985">
    <property type="entry name" value="HET"/>
    <property type="match status" value="1"/>
</dbReference>
<keyword evidence="3" id="KW-1185">Reference proteome</keyword>
<reference evidence="2 3" key="1">
    <citation type="submission" date="2020-05" db="EMBL/GenBank/DDBJ databases">
        <title>Identification and distribution of gene clusters putatively required for synthesis of sphingolipid metabolism inhibitors in phylogenetically diverse species of the filamentous fungus Fusarium.</title>
        <authorList>
            <person name="Kim H.-S."/>
            <person name="Busman M."/>
            <person name="Brown D.W."/>
            <person name="Divon H."/>
            <person name="Uhlig S."/>
            <person name="Proctor R.H."/>
        </authorList>
    </citation>
    <scope>NUCLEOTIDE SEQUENCE [LARGE SCALE GENOMIC DNA]</scope>
    <source>
        <strain evidence="2 3">NRRL 66235</strain>
    </source>
</reference>
<proteinExistence type="predicted"/>
<dbReference type="OrthoDB" id="2157530at2759"/>
<dbReference type="PANTHER" id="PTHR24148">
    <property type="entry name" value="ANKYRIN REPEAT DOMAIN-CONTAINING PROTEIN 39 HOMOLOG-RELATED"/>
    <property type="match status" value="1"/>
</dbReference>
<dbReference type="Proteomes" id="UP000544331">
    <property type="component" value="Unassembled WGS sequence"/>
</dbReference>
<evidence type="ECO:0000313" key="3">
    <source>
        <dbReference type="Proteomes" id="UP000544331"/>
    </source>
</evidence>
<dbReference type="PANTHER" id="PTHR24148:SF73">
    <property type="entry name" value="HET DOMAIN PROTEIN (AFU_ORTHOLOGUE AFUA_8G01020)"/>
    <property type="match status" value="1"/>
</dbReference>
<sequence length="653" mass="74906">MSTSKDSRLYAHLDRSRRQIRLVEIVSTKPKIVCNLTTVSLDEDTQFSAISYLWGDKGKTEPITVNGVEQFITPSLANALEYAPHHWANAFPERDSRSCRLWADALCIDQDDDLEKGHQVQLMKFIYPAAEVVFSCLDIEASQSDIRLAFKTCETLAKSAVERGLVRSVIDICAPIEEKHIQELEWLLRHPLLDENCPIKSQEFGDAEHAMSRMLELKYWERAWVFQELVLSRRVVVIHQLLSIDLKFLLDAQSCIDMIREMAGVSEVDQAYQSFWNIYWLRFSKLRQVDWARACVHETAKADESITRSMRSFMLLLGGMYRAKNPKDHVYALLGLTTLQMEPDYSSKTTVASVYTEACVEILKSQQLVEAWPLCFLWGAGLARQGKNQKYELPSWAYNFPETFSENKSPKVLFTGYEEPNYDRPEEWDSLEPASIRGDSLTCSAVFFHTIIDASPVLEKSCDSWLSFVSAVFRMLHRPIGNTEDTHPLWTLAQAFGADDDEVNLWETPAANRLVRILQYLLLTPQVPTNDDGRYEADAVKKAEAVAEDILDKLPENIMHPDDEHPPENRKRNESTVQIYRELISQIRDKDSFWNDMDNQRVQQDISACFKLEPAIGLTDSGEFVMLPRVAEIGDQVVLIPGYWQLSLSHWFL</sequence>
<dbReference type="AlphaFoldDB" id="A0A8H5YLL2"/>
<dbReference type="EMBL" id="JAAOAN010000262">
    <property type="protein sequence ID" value="KAF5713627.1"/>
    <property type="molecule type" value="Genomic_DNA"/>
</dbReference>
<dbReference type="InterPro" id="IPR052895">
    <property type="entry name" value="HetReg/Transcr_Mod"/>
</dbReference>
<accession>A0A8H5YLL2</accession>
<protein>
    <submittedName>
        <fullName evidence="2">Heterokaryon incompatibility (Het-6OR allele)</fullName>
    </submittedName>
</protein>
<dbReference type="InterPro" id="IPR010730">
    <property type="entry name" value="HET"/>
</dbReference>
<gene>
    <name evidence="2" type="ORF">FMUND_7867</name>
</gene>
<evidence type="ECO:0000313" key="2">
    <source>
        <dbReference type="EMBL" id="KAF5713627.1"/>
    </source>
</evidence>
<comment type="caution">
    <text evidence="2">The sequence shown here is derived from an EMBL/GenBank/DDBJ whole genome shotgun (WGS) entry which is preliminary data.</text>
</comment>
<feature type="domain" description="Heterokaryon incompatibility" evidence="1">
    <location>
        <begin position="47"/>
        <end position="228"/>
    </location>
</feature>
<name>A0A8H5YLL2_9HYPO</name>
<evidence type="ECO:0000259" key="1">
    <source>
        <dbReference type="Pfam" id="PF06985"/>
    </source>
</evidence>